<evidence type="ECO:0000313" key="4">
    <source>
        <dbReference type="Proteomes" id="UP000016183"/>
    </source>
</evidence>
<evidence type="ECO:0000259" key="2">
    <source>
        <dbReference type="PROSITE" id="PS50943"/>
    </source>
</evidence>
<feature type="domain" description="HTH cro/C1-type" evidence="2">
    <location>
        <begin position="18"/>
        <end position="72"/>
    </location>
</feature>
<name>M2BBW9_TREDN</name>
<dbReference type="NCBIfam" id="TIGR02607">
    <property type="entry name" value="antidote_HigA"/>
    <property type="match status" value="1"/>
</dbReference>
<dbReference type="Pfam" id="PF01381">
    <property type="entry name" value="HTH_3"/>
    <property type="match status" value="1"/>
</dbReference>
<dbReference type="InterPro" id="IPR001387">
    <property type="entry name" value="Cro/C1-type_HTH"/>
</dbReference>
<proteinExistence type="predicted"/>
<organism evidence="3 4">
    <name type="scientific">Treponema denticola SP33</name>
    <dbReference type="NCBI Taxonomy" id="999437"/>
    <lineage>
        <taxon>Bacteria</taxon>
        <taxon>Pseudomonadati</taxon>
        <taxon>Spirochaetota</taxon>
        <taxon>Spirochaetia</taxon>
        <taxon>Spirochaetales</taxon>
        <taxon>Treponemataceae</taxon>
        <taxon>Treponema</taxon>
    </lineage>
</organism>
<evidence type="ECO:0000313" key="3">
    <source>
        <dbReference type="EMBL" id="EMB19584.1"/>
    </source>
</evidence>
<dbReference type="Proteomes" id="UP000016183">
    <property type="component" value="Unassembled WGS sequence"/>
</dbReference>
<dbReference type="EMBL" id="AGDZ01000039">
    <property type="protein sequence ID" value="EMB19584.1"/>
    <property type="molecule type" value="Genomic_DNA"/>
</dbReference>
<dbReference type="InterPro" id="IPR010982">
    <property type="entry name" value="Lambda_DNA-bd_dom_sf"/>
</dbReference>
<dbReference type="PROSITE" id="PS50943">
    <property type="entry name" value="HTH_CROC1"/>
    <property type="match status" value="1"/>
</dbReference>
<dbReference type="RefSeq" id="WP_010697683.1">
    <property type="nucleotide sequence ID" value="NZ_KB442455.1"/>
</dbReference>
<dbReference type="PATRIC" id="fig|999437.3.peg.2762"/>
<dbReference type="Gene3D" id="1.10.260.40">
    <property type="entry name" value="lambda repressor-like DNA-binding domains"/>
    <property type="match status" value="1"/>
</dbReference>
<reference evidence="3 4" key="1">
    <citation type="submission" date="2012-01" db="EMBL/GenBank/DDBJ databases">
        <title>The Genome Sequence of Treponema denticola SP33.</title>
        <authorList>
            <consortium name="The Broad Institute Genome Sequencing Platform"/>
            <person name="Earl A."/>
            <person name="Ward D."/>
            <person name="Feldgarden M."/>
            <person name="Gevers D."/>
            <person name="Blanton J.M."/>
            <person name="Fenno C.J."/>
            <person name="Baranova O.V."/>
            <person name="Mathney J."/>
            <person name="Dewhirst F.E."/>
            <person name="Izard J."/>
            <person name="Young S.K."/>
            <person name="Zeng Q."/>
            <person name="Gargeya S."/>
            <person name="Fitzgerald M."/>
            <person name="Haas B."/>
            <person name="Abouelleil A."/>
            <person name="Alvarado L."/>
            <person name="Arachchi H.M."/>
            <person name="Berlin A."/>
            <person name="Chapman S.B."/>
            <person name="Gearin G."/>
            <person name="Goldberg J."/>
            <person name="Griggs A."/>
            <person name="Gujja S."/>
            <person name="Hansen M."/>
            <person name="Heiman D."/>
            <person name="Howarth C."/>
            <person name="Larimer J."/>
            <person name="Lui A."/>
            <person name="MacDonald P.J.P."/>
            <person name="McCowen C."/>
            <person name="Montmayeur A."/>
            <person name="Murphy C."/>
            <person name="Neiman D."/>
            <person name="Pearson M."/>
            <person name="Priest M."/>
            <person name="Roberts A."/>
            <person name="Saif S."/>
            <person name="Shea T."/>
            <person name="Sisk P."/>
            <person name="Stolte C."/>
            <person name="Sykes S."/>
            <person name="Wortman J."/>
            <person name="Nusbaum C."/>
            <person name="Birren B."/>
        </authorList>
    </citation>
    <scope>NUCLEOTIDE SEQUENCE [LARGE SCALE GENOMIC DNA]</scope>
    <source>
        <strain evidence="3 4">SP33</strain>
    </source>
</reference>
<dbReference type="AlphaFoldDB" id="M2BBW9"/>
<gene>
    <name evidence="3" type="ORF">HMPREF9733_02684</name>
</gene>
<dbReference type="PANTHER" id="PTHR36924:SF1">
    <property type="entry name" value="ANTITOXIN HIGA-1"/>
    <property type="match status" value="1"/>
</dbReference>
<dbReference type="HOGENOM" id="CLU_140230_5_2_12"/>
<keyword evidence="1" id="KW-0238">DNA-binding</keyword>
<sequence>MSLEKKILKPVHAGEILLEDFMKPNNITAYRLSKIIGLSQTHIGRIIKRKRPITLDTALRFARVFSTSPEFWLNIQNKYDLDNLSDEIKKDIEKIQPIEKENKKCK</sequence>
<evidence type="ECO:0000256" key="1">
    <source>
        <dbReference type="ARBA" id="ARBA00023125"/>
    </source>
</evidence>
<dbReference type="SUPFAM" id="SSF47413">
    <property type="entry name" value="lambda repressor-like DNA-binding domains"/>
    <property type="match status" value="1"/>
</dbReference>
<accession>M2BBW9</accession>
<protein>
    <submittedName>
        <fullName evidence="3">HigA family addiction module antidote protein</fullName>
    </submittedName>
</protein>
<dbReference type="InterPro" id="IPR013430">
    <property type="entry name" value="Toxin_antidote_HigA"/>
</dbReference>
<dbReference type="PANTHER" id="PTHR36924">
    <property type="entry name" value="ANTITOXIN HIGA-1"/>
    <property type="match status" value="1"/>
</dbReference>
<dbReference type="GO" id="GO:0003677">
    <property type="term" value="F:DNA binding"/>
    <property type="evidence" value="ECO:0007669"/>
    <property type="project" value="UniProtKB-KW"/>
</dbReference>
<dbReference type="OrthoDB" id="3174593at2"/>
<comment type="caution">
    <text evidence="3">The sequence shown here is derived from an EMBL/GenBank/DDBJ whole genome shotgun (WGS) entry which is preliminary data.</text>
</comment>
<dbReference type="SMART" id="SM00530">
    <property type="entry name" value="HTH_XRE"/>
    <property type="match status" value="1"/>
</dbReference>